<dbReference type="Proteomes" id="UP000760860">
    <property type="component" value="Unassembled WGS sequence"/>
</dbReference>
<evidence type="ECO:0000313" key="1">
    <source>
        <dbReference type="EMBL" id="KAG2838522.1"/>
    </source>
</evidence>
<protein>
    <submittedName>
        <fullName evidence="6">Uncharacterized protein</fullName>
    </submittedName>
</protein>
<dbReference type="EMBL" id="MJFZ01001137">
    <property type="protein sequence ID" value="RAW23085.1"/>
    <property type="molecule type" value="Genomic_DNA"/>
</dbReference>
<name>A0A329REG7_9STRA</name>
<comment type="caution">
    <text evidence="6">The sequence shown here is derived from an EMBL/GenBank/DDBJ whole genome shotgun (WGS) entry which is preliminary data.</text>
</comment>
<dbReference type="EMBL" id="RCMV01000398">
    <property type="protein sequence ID" value="KAG3217812.1"/>
    <property type="molecule type" value="Genomic_DNA"/>
</dbReference>
<accession>A0A329REG7</accession>
<dbReference type="Proteomes" id="UP000251314">
    <property type="component" value="Unassembled WGS sequence"/>
</dbReference>
<dbReference type="EMBL" id="RCMG01001030">
    <property type="protein sequence ID" value="KAG2838522.1"/>
    <property type="molecule type" value="Genomic_DNA"/>
</dbReference>
<gene>
    <name evidence="6" type="ORF">PC110_g20477</name>
    <name evidence="1" type="ORF">PC113_g19653</name>
    <name evidence="2" type="ORF">PC115_g11751</name>
    <name evidence="3" type="ORF">PC117_g5440</name>
    <name evidence="4" type="ORF">PC118_g2566</name>
    <name evidence="5" type="ORF">PC129_g11361</name>
</gene>
<evidence type="ECO:0000313" key="4">
    <source>
        <dbReference type="EMBL" id="KAG2996253.1"/>
    </source>
</evidence>
<dbReference type="Proteomes" id="UP000736787">
    <property type="component" value="Unassembled WGS sequence"/>
</dbReference>
<dbReference type="OrthoDB" id="129430at2759"/>
<dbReference type="VEuPathDB" id="FungiDB:PC110_g20477"/>
<evidence type="ECO:0000313" key="3">
    <source>
        <dbReference type="EMBL" id="KAG2949227.1"/>
    </source>
</evidence>
<evidence type="ECO:0000313" key="5">
    <source>
        <dbReference type="EMBL" id="KAG3217812.1"/>
    </source>
</evidence>
<dbReference type="Proteomes" id="UP000697107">
    <property type="component" value="Unassembled WGS sequence"/>
</dbReference>
<dbReference type="Proteomes" id="UP000774804">
    <property type="component" value="Unassembled WGS sequence"/>
</dbReference>
<evidence type="ECO:0000313" key="2">
    <source>
        <dbReference type="EMBL" id="KAG2914152.1"/>
    </source>
</evidence>
<reference evidence="5" key="2">
    <citation type="submission" date="2018-05" db="EMBL/GenBank/DDBJ databases">
        <title>Effector identification in a new, highly contiguous assembly of the strawberry crown rot pathogen Phytophthora cactorum.</title>
        <authorList>
            <person name="Armitage A.D."/>
            <person name="Nellist C.F."/>
            <person name="Bates H."/>
            <person name="Vickerstaff R.J."/>
            <person name="Harrison R.J."/>
        </authorList>
    </citation>
    <scope>NUCLEOTIDE SEQUENCE</scope>
    <source>
        <strain evidence="1">15-7</strain>
        <strain evidence="2">4032</strain>
        <strain evidence="3">4040</strain>
        <strain evidence="4">P415</strain>
        <strain evidence="5">P421</strain>
    </source>
</reference>
<dbReference type="Proteomes" id="UP000735874">
    <property type="component" value="Unassembled WGS sequence"/>
</dbReference>
<proteinExistence type="predicted"/>
<keyword evidence="7" id="KW-1185">Reference proteome</keyword>
<dbReference type="EMBL" id="RCMI01000376">
    <property type="protein sequence ID" value="KAG2914152.1"/>
    <property type="molecule type" value="Genomic_DNA"/>
</dbReference>
<evidence type="ECO:0000313" key="6">
    <source>
        <dbReference type="EMBL" id="RAW23085.1"/>
    </source>
</evidence>
<reference evidence="6 7" key="1">
    <citation type="submission" date="2018-01" db="EMBL/GenBank/DDBJ databases">
        <title>Draft genome of the strawberry crown rot pathogen Phytophthora cactorum.</title>
        <authorList>
            <person name="Armitage A.D."/>
            <person name="Lysoe E."/>
            <person name="Nellist C.F."/>
            <person name="Harrison R.J."/>
            <person name="Brurberg M.B."/>
        </authorList>
    </citation>
    <scope>NUCLEOTIDE SEQUENCE [LARGE SCALE GENOMIC DNA]</scope>
    <source>
        <strain evidence="6 7">10300</strain>
    </source>
</reference>
<evidence type="ECO:0000313" key="7">
    <source>
        <dbReference type="Proteomes" id="UP000251314"/>
    </source>
</evidence>
<dbReference type="EMBL" id="RCMK01000095">
    <property type="protein sequence ID" value="KAG2949227.1"/>
    <property type="molecule type" value="Genomic_DNA"/>
</dbReference>
<dbReference type="EMBL" id="RCML01000039">
    <property type="protein sequence ID" value="KAG2996253.1"/>
    <property type="molecule type" value="Genomic_DNA"/>
</dbReference>
<sequence length="58" mass="6538">MAVTQATSRYTKTNAFVKKMDAYAETVKNREAKIAAVRDPPTKTLLPKIVDDMNSMYL</sequence>
<organism evidence="6 7">
    <name type="scientific">Phytophthora cactorum</name>
    <dbReference type="NCBI Taxonomy" id="29920"/>
    <lineage>
        <taxon>Eukaryota</taxon>
        <taxon>Sar</taxon>
        <taxon>Stramenopiles</taxon>
        <taxon>Oomycota</taxon>
        <taxon>Peronosporomycetes</taxon>
        <taxon>Peronosporales</taxon>
        <taxon>Peronosporaceae</taxon>
        <taxon>Phytophthora</taxon>
    </lineage>
</organism>
<dbReference type="AlphaFoldDB" id="A0A329REG7"/>